<dbReference type="SUPFAM" id="SSF48452">
    <property type="entry name" value="TPR-like"/>
    <property type="match status" value="1"/>
</dbReference>
<accession>A0A8H3I248</accession>
<evidence type="ECO:0000313" key="5">
    <source>
        <dbReference type="EMBL" id="CAF9912142.1"/>
    </source>
</evidence>
<proteinExistence type="inferred from homology"/>
<dbReference type="Pfam" id="PF13181">
    <property type="entry name" value="TPR_8"/>
    <property type="match status" value="1"/>
</dbReference>
<evidence type="ECO:0000313" key="6">
    <source>
        <dbReference type="Proteomes" id="UP000664169"/>
    </source>
</evidence>
<dbReference type="Proteomes" id="UP000664169">
    <property type="component" value="Unassembled WGS sequence"/>
</dbReference>
<evidence type="ECO:0000256" key="1">
    <source>
        <dbReference type="ARBA" id="ARBA00002550"/>
    </source>
</evidence>
<feature type="repeat" description="TPR" evidence="3">
    <location>
        <begin position="972"/>
        <end position="1005"/>
    </location>
</feature>
<evidence type="ECO:0000256" key="2">
    <source>
        <dbReference type="ARBA" id="ARBA00038251"/>
    </source>
</evidence>
<dbReference type="InterPro" id="IPR011990">
    <property type="entry name" value="TPR-like_helical_dom_sf"/>
</dbReference>
<dbReference type="SMART" id="SM00028">
    <property type="entry name" value="TPR"/>
    <property type="match status" value="4"/>
</dbReference>
<feature type="region of interest" description="Disordered" evidence="4">
    <location>
        <begin position="1062"/>
        <end position="1086"/>
    </location>
</feature>
<feature type="compositionally biased region" description="Polar residues" evidence="4">
    <location>
        <begin position="797"/>
        <end position="826"/>
    </location>
</feature>
<evidence type="ECO:0000256" key="3">
    <source>
        <dbReference type="PROSITE-ProRule" id="PRU00339"/>
    </source>
</evidence>
<feature type="region of interest" description="Disordered" evidence="4">
    <location>
        <begin position="738"/>
        <end position="826"/>
    </location>
</feature>
<dbReference type="Gene3D" id="1.25.40.10">
    <property type="entry name" value="Tetratricopeptide repeat domain"/>
    <property type="match status" value="2"/>
</dbReference>
<organism evidence="5 6">
    <name type="scientific">Gomphillus americanus</name>
    <dbReference type="NCBI Taxonomy" id="1940652"/>
    <lineage>
        <taxon>Eukaryota</taxon>
        <taxon>Fungi</taxon>
        <taxon>Dikarya</taxon>
        <taxon>Ascomycota</taxon>
        <taxon>Pezizomycotina</taxon>
        <taxon>Lecanoromycetes</taxon>
        <taxon>OSLEUM clade</taxon>
        <taxon>Ostropomycetidae</taxon>
        <taxon>Ostropales</taxon>
        <taxon>Graphidaceae</taxon>
        <taxon>Gomphilloideae</taxon>
        <taxon>Gomphillus</taxon>
    </lineage>
</organism>
<evidence type="ECO:0000256" key="4">
    <source>
        <dbReference type="SAM" id="MobiDB-lite"/>
    </source>
</evidence>
<dbReference type="InterPro" id="IPR051722">
    <property type="entry name" value="Endocytosis_PI4K-reg_protein"/>
</dbReference>
<dbReference type="PROSITE" id="PS50005">
    <property type="entry name" value="TPR"/>
    <property type="match status" value="2"/>
</dbReference>
<keyword evidence="6" id="KW-1185">Reference proteome</keyword>
<sequence>MAEKGPRYLNQLDTARCDGKWNEVPELARKVEKHLPSRKCLVVTARTEAKVATQPVQKADSATKTTNVRSEKPGNPLLPLIRELEAAIQLEKHNEEDKFQAQTCLAWLYWNDSDYLNAKTAIPQNIPSASGGKKLSDWTTVCIIKAAFFRASSEEGLTNLKDVPTTYEACLNNLQSLSAPSSGIVEFCFWWERFFSRCCGCFYGVFLEKFQAKRRNIDTRACLRAFRAWALNWDHLAGTANSSSESAKQKRNQRLLIWKSYYHVLSAILQHGYPYPLPTNTSTLGDTYSNGAPSQRNLLLLELEKVEAQYQSILLRQVSFPKANERNTEVEEWVDSLMHNWNITCGPDWQEDDLNQGGKLVATRRTLDSLYRAATLTFHSSTVLRHLFTLHAALAEFILAEKALDTYLEIITKGKARVKKSGVSEPDLDSDETMLQTIVCGIEMLCEFGRRSQTIKSITLTNRLVTWLNHHGRGLQNDGKPDSPQIAEIQVSNHIYASIYRAIAISKASWARLSYETKERTILQADAIKYLRLALQSDHITEDDPSFLYPLALILAETRNIEGAVAAIKQALAGEPRTAESMDRRSLAQNSRDKAKTSRSRIECWHLLSLLLSSRQEFDTATMATQTVLEQYDSNEKSTKSSAYERKLPFFQKKQIIEVKMTQISLIEISEGSQDAINLTAELLALYARFFEAPKPPKTAKTEIVPMTATGTVKSFRGSVFGRYRKSLRNSMVSLPQLNKAHEEPLPPTIAVTTDDSSTPRPMSQLPIRNPSHKLQKNRSRQSVRRSRSASPAGVETRTSMATESVTSELRPDTASQLRPASAWSNDPSEVGLAVSHDYPTVQTAQAISMQHAQALRLDGNIEPRQVKSSEILDAPLESSTNQEPSFRTPLPALPVREEERYAIELLNRIWLFVSALYRRGGNLEDSRQAMDEAFKQAKLVEASVAQPGPSSVKAFDEAGWGGMKSVEEIWADSYAEMGHLCMAQGDPHEAMVKYEGALSHFPDHSDATVSLAHILLDIYAKKIPLSRGQLTLADQPKNELRDDDDSSQPVFSRTTLLTANSGQMNGTNSANHVDEKAEEDGTDQDLSHDLDLLAARDRAYTMLYNLTKLGSGWDDSDAWYALGNAYEASGQGEKAKEVLWWVVELEEKRPIRHWSCLGQGYKLRR</sequence>
<feature type="compositionally biased region" description="Polar residues" evidence="4">
    <location>
        <begin position="55"/>
        <end position="68"/>
    </location>
</feature>
<keyword evidence="3" id="KW-0802">TPR repeat</keyword>
<dbReference type="InterPro" id="IPR019734">
    <property type="entry name" value="TPR_rpt"/>
</dbReference>
<dbReference type="AlphaFoldDB" id="A0A8H3I248"/>
<feature type="repeat" description="TPR" evidence="3">
    <location>
        <begin position="1117"/>
        <end position="1150"/>
    </location>
</feature>
<name>A0A8H3I248_9LECA</name>
<dbReference type="PANTHER" id="PTHR23083">
    <property type="entry name" value="TETRATRICOPEPTIDE REPEAT PROTEIN, TPR"/>
    <property type="match status" value="1"/>
</dbReference>
<feature type="region of interest" description="Disordered" evidence="4">
    <location>
        <begin position="55"/>
        <end position="75"/>
    </location>
</feature>
<evidence type="ECO:0008006" key="7">
    <source>
        <dbReference type="Google" id="ProtNLM"/>
    </source>
</evidence>
<feature type="compositionally biased region" description="Polar residues" evidence="4">
    <location>
        <begin position="751"/>
        <end position="762"/>
    </location>
</feature>
<dbReference type="EMBL" id="CAJPDQ010000007">
    <property type="protein sequence ID" value="CAF9912142.1"/>
    <property type="molecule type" value="Genomic_DNA"/>
</dbReference>
<feature type="compositionally biased region" description="Basic residues" evidence="4">
    <location>
        <begin position="771"/>
        <end position="788"/>
    </location>
</feature>
<comment type="similarity">
    <text evidence="2">Belongs to the YPP1 family.</text>
</comment>
<feature type="compositionally biased region" description="Polar residues" evidence="4">
    <location>
        <begin position="1062"/>
        <end position="1072"/>
    </location>
</feature>
<dbReference type="OrthoDB" id="29013at2759"/>
<protein>
    <recommendedName>
        <fullName evidence="7">Filamentation protein</fullName>
    </recommendedName>
</protein>
<reference evidence="5" key="1">
    <citation type="submission" date="2021-03" db="EMBL/GenBank/DDBJ databases">
        <authorList>
            <person name="Tagirdzhanova G."/>
        </authorList>
    </citation>
    <scope>NUCLEOTIDE SEQUENCE</scope>
</reference>
<gene>
    <name evidence="5" type="ORF">GOMPHAMPRED_007568</name>
</gene>
<comment type="function">
    <text evidence="1">Involved in endocytosis.</text>
</comment>
<dbReference type="PANTHER" id="PTHR23083:SF464">
    <property type="entry name" value="TETRATRICOPEPTIDE REPEAT DOMAIN 7, ISOFORM A"/>
    <property type="match status" value="1"/>
</dbReference>
<comment type="caution">
    <text evidence="5">The sequence shown here is derived from an EMBL/GenBank/DDBJ whole genome shotgun (WGS) entry which is preliminary data.</text>
</comment>